<evidence type="ECO:0000313" key="1">
    <source>
        <dbReference type="EMBL" id="MBX71007.1"/>
    </source>
</evidence>
<organism evidence="1">
    <name type="scientific">Rhizophora mucronata</name>
    <name type="common">Asiatic mangrove</name>
    <dbReference type="NCBI Taxonomy" id="61149"/>
    <lineage>
        <taxon>Eukaryota</taxon>
        <taxon>Viridiplantae</taxon>
        <taxon>Streptophyta</taxon>
        <taxon>Embryophyta</taxon>
        <taxon>Tracheophyta</taxon>
        <taxon>Spermatophyta</taxon>
        <taxon>Magnoliopsida</taxon>
        <taxon>eudicotyledons</taxon>
        <taxon>Gunneridae</taxon>
        <taxon>Pentapetalae</taxon>
        <taxon>rosids</taxon>
        <taxon>fabids</taxon>
        <taxon>Malpighiales</taxon>
        <taxon>Rhizophoraceae</taxon>
        <taxon>Rhizophora</taxon>
    </lineage>
</organism>
<reference evidence="1" key="1">
    <citation type="submission" date="2018-02" db="EMBL/GenBank/DDBJ databases">
        <title>Rhizophora mucronata_Transcriptome.</title>
        <authorList>
            <person name="Meera S.P."/>
            <person name="Sreeshan A."/>
            <person name="Augustine A."/>
        </authorList>
    </citation>
    <scope>NUCLEOTIDE SEQUENCE</scope>
    <source>
        <tissue evidence="1">Leaf</tissue>
    </source>
</reference>
<proteinExistence type="predicted"/>
<dbReference type="AlphaFoldDB" id="A0A2P2QVN1"/>
<name>A0A2P2QVN1_RHIMU</name>
<sequence length="36" mass="4234">MIRWSREKRLRFNLLRLVQGGPDRINTQAGHLETGN</sequence>
<dbReference type="EMBL" id="GGEC01090523">
    <property type="protein sequence ID" value="MBX71007.1"/>
    <property type="molecule type" value="Transcribed_RNA"/>
</dbReference>
<accession>A0A2P2QVN1</accession>
<protein>
    <submittedName>
        <fullName evidence="1">Uncharacterized protein</fullName>
    </submittedName>
</protein>